<organism evidence="5 6">
    <name type="scientific">Elstera litoralis</name>
    <dbReference type="NCBI Taxonomy" id="552518"/>
    <lineage>
        <taxon>Bacteria</taxon>
        <taxon>Pseudomonadati</taxon>
        <taxon>Pseudomonadota</taxon>
        <taxon>Alphaproteobacteria</taxon>
        <taxon>Rhodospirillales</taxon>
        <taxon>Rhodospirillaceae</taxon>
        <taxon>Elstera</taxon>
    </lineage>
</organism>
<dbReference type="PRINTS" id="PR00032">
    <property type="entry name" value="HTHARAC"/>
</dbReference>
<dbReference type="SUPFAM" id="SSF46689">
    <property type="entry name" value="Homeodomain-like"/>
    <property type="match status" value="2"/>
</dbReference>
<dbReference type="PANTHER" id="PTHR40055:SF1">
    <property type="entry name" value="TRANSCRIPTIONAL REGULATOR YGIV-RELATED"/>
    <property type="match status" value="1"/>
</dbReference>
<sequence>MSLPPYEARILRVVDHLWANLDAPLDLDRLAEVACFSPYHFHRLYRGITGETVAETVRRLRLHRAAGQLAQSNQPIADIASRAGYGSQAAFTRSFSADYGAPPGLYRLRTTSPNAMEDKMLPINFVTLPDLACAAVAHRGSYMEIGKAFEQVSIYAGTRGLIGPQTRMFGVYCDDPSAVPVADLRSEACLTVPPGTEVSAPAHALTIAGGRYVTALHTGPYAELEKAYQWFFGDWLPTSGQEPDDKPCLEEYLNDPRSLPPTEWQTLIYVPLKG</sequence>
<dbReference type="Pfam" id="PF06445">
    <property type="entry name" value="GyrI-like"/>
    <property type="match status" value="1"/>
</dbReference>
<dbReference type="OrthoDB" id="5295469at2"/>
<keyword evidence="6" id="KW-1185">Reference proteome</keyword>
<dbReference type="RefSeq" id="WP_045775452.1">
    <property type="nucleotide sequence ID" value="NZ_LAJY01000192.1"/>
</dbReference>
<evidence type="ECO:0000259" key="4">
    <source>
        <dbReference type="PROSITE" id="PS01124"/>
    </source>
</evidence>
<keyword evidence="3" id="KW-0804">Transcription</keyword>
<dbReference type="GO" id="GO:0003700">
    <property type="term" value="F:DNA-binding transcription factor activity"/>
    <property type="evidence" value="ECO:0007669"/>
    <property type="project" value="InterPro"/>
</dbReference>
<name>A0A0F3IWD2_9PROT</name>
<dbReference type="InterPro" id="IPR029442">
    <property type="entry name" value="GyrI-like"/>
</dbReference>
<dbReference type="AlphaFoldDB" id="A0A0F3IWD2"/>
<evidence type="ECO:0000256" key="3">
    <source>
        <dbReference type="ARBA" id="ARBA00023163"/>
    </source>
</evidence>
<dbReference type="InterPro" id="IPR010499">
    <property type="entry name" value="AraC_E-bd"/>
</dbReference>
<proteinExistence type="predicted"/>
<protein>
    <recommendedName>
        <fullName evidence="4">HTH araC/xylS-type domain-containing protein</fullName>
    </recommendedName>
</protein>
<dbReference type="SMART" id="SM00342">
    <property type="entry name" value="HTH_ARAC"/>
    <property type="match status" value="1"/>
</dbReference>
<dbReference type="Gene3D" id="1.10.10.60">
    <property type="entry name" value="Homeodomain-like"/>
    <property type="match status" value="2"/>
</dbReference>
<dbReference type="SMART" id="SM00871">
    <property type="entry name" value="AraC_E_bind"/>
    <property type="match status" value="1"/>
</dbReference>
<dbReference type="SUPFAM" id="SSF55136">
    <property type="entry name" value="Probable bacterial effector-binding domain"/>
    <property type="match status" value="1"/>
</dbReference>
<dbReference type="PATRIC" id="fig|552518.3.peg.931"/>
<dbReference type="Proteomes" id="UP000033774">
    <property type="component" value="Unassembled WGS sequence"/>
</dbReference>
<keyword evidence="2" id="KW-0238">DNA-binding</keyword>
<evidence type="ECO:0000313" key="5">
    <source>
        <dbReference type="EMBL" id="KJV09914.1"/>
    </source>
</evidence>
<dbReference type="InterPro" id="IPR018060">
    <property type="entry name" value="HTH_AraC"/>
</dbReference>
<gene>
    <name evidence="5" type="ORF">VZ95_08400</name>
</gene>
<evidence type="ECO:0000256" key="1">
    <source>
        <dbReference type="ARBA" id="ARBA00023015"/>
    </source>
</evidence>
<dbReference type="Pfam" id="PF12833">
    <property type="entry name" value="HTH_18"/>
    <property type="match status" value="1"/>
</dbReference>
<dbReference type="InterPro" id="IPR018062">
    <property type="entry name" value="HTH_AraC-typ_CS"/>
</dbReference>
<reference evidence="5 6" key="1">
    <citation type="submission" date="2015-03" db="EMBL/GenBank/DDBJ databases">
        <title>Draft genome sequence of Elstera litoralis.</title>
        <authorList>
            <person name="Rahalkar M.C."/>
            <person name="Dhakephalkar P.K."/>
            <person name="Pore S.D."/>
            <person name="Arora P."/>
            <person name="Kapse N.G."/>
            <person name="Pandit P.S."/>
        </authorList>
    </citation>
    <scope>NUCLEOTIDE SEQUENCE [LARGE SCALE GENOMIC DNA]</scope>
    <source>
        <strain evidence="5 6">Dia-1</strain>
    </source>
</reference>
<dbReference type="InterPro" id="IPR011256">
    <property type="entry name" value="Reg_factor_effector_dom_sf"/>
</dbReference>
<dbReference type="GO" id="GO:0043565">
    <property type="term" value="F:sequence-specific DNA binding"/>
    <property type="evidence" value="ECO:0007669"/>
    <property type="project" value="InterPro"/>
</dbReference>
<dbReference type="Gene3D" id="3.20.80.10">
    <property type="entry name" value="Regulatory factor, effector binding domain"/>
    <property type="match status" value="1"/>
</dbReference>
<evidence type="ECO:0000256" key="2">
    <source>
        <dbReference type="ARBA" id="ARBA00023125"/>
    </source>
</evidence>
<feature type="domain" description="HTH araC/xylS-type" evidence="4">
    <location>
        <begin position="11"/>
        <end position="109"/>
    </location>
</feature>
<dbReference type="PANTHER" id="PTHR40055">
    <property type="entry name" value="TRANSCRIPTIONAL REGULATOR YGIV-RELATED"/>
    <property type="match status" value="1"/>
</dbReference>
<dbReference type="InterPro" id="IPR009057">
    <property type="entry name" value="Homeodomain-like_sf"/>
</dbReference>
<dbReference type="EMBL" id="LAJY01000192">
    <property type="protein sequence ID" value="KJV09914.1"/>
    <property type="molecule type" value="Genomic_DNA"/>
</dbReference>
<dbReference type="InterPro" id="IPR020449">
    <property type="entry name" value="Tscrpt_reg_AraC-type_HTH"/>
</dbReference>
<keyword evidence="1" id="KW-0805">Transcription regulation</keyword>
<dbReference type="PROSITE" id="PS01124">
    <property type="entry name" value="HTH_ARAC_FAMILY_2"/>
    <property type="match status" value="1"/>
</dbReference>
<dbReference type="PROSITE" id="PS00041">
    <property type="entry name" value="HTH_ARAC_FAMILY_1"/>
    <property type="match status" value="1"/>
</dbReference>
<dbReference type="InterPro" id="IPR050908">
    <property type="entry name" value="SmbC-like"/>
</dbReference>
<evidence type="ECO:0000313" key="6">
    <source>
        <dbReference type="Proteomes" id="UP000033774"/>
    </source>
</evidence>
<comment type="caution">
    <text evidence="5">The sequence shown here is derived from an EMBL/GenBank/DDBJ whole genome shotgun (WGS) entry which is preliminary data.</text>
</comment>
<accession>A0A0F3IWD2</accession>